<evidence type="ECO:0000256" key="1">
    <source>
        <dbReference type="SAM" id="Phobius"/>
    </source>
</evidence>
<organism evidence="2 3">
    <name type="scientific">Evansella cellulosilytica (strain ATCC 21833 / DSM 2522 / FERM P-1141 / JCM 9156 / N-4)</name>
    <name type="common">Bacillus cellulosilyticus</name>
    <dbReference type="NCBI Taxonomy" id="649639"/>
    <lineage>
        <taxon>Bacteria</taxon>
        <taxon>Bacillati</taxon>
        <taxon>Bacillota</taxon>
        <taxon>Bacilli</taxon>
        <taxon>Bacillales</taxon>
        <taxon>Bacillaceae</taxon>
        <taxon>Evansella</taxon>
    </lineage>
</organism>
<accession>E6U1T0</accession>
<dbReference type="RefSeq" id="WP_013489908.1">
    <property type="nucleotide sequence ID" value="NC_014829.1"/>
</dbReference>
<feature type="transmembrane region" description="Helical" evidence="1">
    <location>
        <begin position="6"/>
        <end position="24"/>
    </location>
</feature>
<proteinExistence type="predicted"/>
<keyword evidence="1" id="KW-1133">Transmembrane helix</keyword>
<dbReference type="Proteomes" id="UP000001401">
    <property type="component" value="Chromosome"/>
</dbReference>
<gene>
    <name evidence="2" type="ordered locus">Bcell_3335</name>
</gene>
<name>E6U1T0_EVAC2</name>
<evidence type="ECO:0000313" key="2">
    <source>
        <dbReference type="EMBL" id="ADU31577.1"/>
    </source>
</evidence>
<dbReference type="HOGENOM" id="CLU_1341016_0_0_9"/>
<dbReference type="EMBL" id="CP002394">
    <property type="protein sequence ID" value="ADU31577.1"/>
    <property type="molecule type" value="Genomic_DNA"/>
</dbReference>
<keyword evidence="1" id="KW-0472">Membrane</keyword>
<reference evidence="2" key="1">
    <citation type="submission" date="2010-12" db="EMBL/GenBank/DDBJ databases">
        <title>Complete sequence of Bacillus cellulosilyticus DSM 2522.</title>
        <authorList>
            <consortium name="US DOE Joint Genome Institute"/>
            <person name="Lucas S."/>
            <person name="Copeland A."/>
            <person name="Lapidus A."/>
            <person name="Cheng J.-F."/>
            <person name="Bruce D."/>
            <person name="Goodwin L."/>
            <person name="Pitluck S."/>
            <person name="Chertkov O."/>
            <person name="Detter J.C."/>
            <person name="Han C."/>
            <person name="Tapia R."/>
            <person name="Land M."/>
            <person name="Hauser L."/>
            <person name="Jeffries C."/>
            <person name="Kyrpides N."/>
            <person name="Ivanova N."/>
            <person name="Mikhailova N."/>
            <person name="Brumm P."/>
            <person name="Mead D."/>
            <person name="Woyke T."/>
        </authorList>
    </citation>
    <scope>NUCLEOTIDE SEQUENCE [LARGE SCALE GENOMIC DNA]</scope>
    <source>
        <strain evidence="2">DSM 2522</strain>
    </source>
</reference>
<evidence type="ECO:0000313" key="3">
    <source>
        <dbReference type="Proteomes" id="UP000001401"/>
    </source>
</evidence>
<dbReference type="KEGG" id="bco:Bcell_3335"/>
<keyword evidence="3" id="KW-1185">Reference proteome</keyword>
<protein>
    <submittedName>
        <fullName evidence="2">Uncharacterized protein</fullName>
    </submittedName>
</protein>
<dbReference type="OrthoDB" id="2880963at2"/>
<dbReference type="eggNOG" id="ENOG5030EPZ">
    <property type="taxonomic scope" value="Bacteria"/>
</dbReference>
<sequence length="204" mass="23728">MIKKMIWSTLITCCSICVIVVMLFRNDMSFTFGHQMDEVNKPHTFENEDYIFFLDDTTIESVIKQAVSTTNDPLMDYLLPVSNQESDIFFAYIETPKYQIESLARMTYYKFGRVISVSEAKNNVTDQYIPFSIRFKNNAENDYESILIQDDEVIQPKRKVVKNNGNFITIFFSVDDINVAREATLKLLGENKDKAFTIDFSSYE</sequence>
<keyword evidence="1" id="KW-0812">Transmembrane</keyword>
<dbReference type="AlphaFoldDB" id="E6U1T0"/>